<dbReference type="AlphaFoldDB" id="A0A6D2IYT7"/>
<reference evidence="2" key="1">
    <citation type="submission" date="2020-01" db="EMBL/GenBank/DDBJ databases">
        <authorList>
            <person name="Mishra B."/>
        </authorList>
    </citation>
    <scope>NUCLEOTIDE SEQUENCE [LARGE SCALE GENOMIC DNA]</scope>
</reference>
<sequence>MISQLPDHLICQILYHLPTENAVRTSLLSTRWTSLWKSVPGLDLDSCRFSNFKALASVSDRFFDFQRESRIHKFRLMIHTLDYVSEAHCVTLWIDAALTSYSVQHLEVRFQYNYQTERVEMPLSLYICERLVHLRLYGAKLFNAEFVSLPCLKIMQLEHVSCPNEATLEKLISSSPVLEDLKLLRIRCNDNYMLSDNAEVLQVRSKTVKRIDINQCGQVVIDNAPLLQFLRIHLSKSFRILCSGFSAKVDLNISYFDPFDPCDLPGRSVIHDILTDIWRVSDLVISNRSCEVWYCYFDMMYSEERDQISYSSVPECLKSSLEFVDIKTRISEDATEMKLVRYFLDNSAILKKLTLRLHSHPKKDDIFKELLGIPKRSITCQVVVV</sequence>
<dbReference type="SMART" id="SM00579">
    <property type="entry name" value="FBD"/>
    <property type="match status" value="1"/>
</dbReference>
<dbReference type="Pfam" id="PF00646">
    <property type="entry name" value="F-box"/>
    <property type="match status" value="1"/>
</dbReference>
<organism evidence="2 3">
    <name type="scientific">Microthlaspi erraticum</name>
    <dbReference type="NCBI Taxonomy" id="1685480"/>
    <lineage>
        <taxon>Eukaryota</taxon>
        <taxon>Viridiplantae</taxon>
        <taxon>Streptophyta</taxon>
        <taxon>Embryophyta</taxon>
        <taxon>Tracheophyta</taxon>
        <taxon>Spermatophyta</taxon>
        <taxon>Magnoliopsida</taxon>
        <taxon>eudicotyledons</taxon>
        <taxon>Gunneridae</taxon>
        <taxon>Pentapetalae</taxon>
        <taxon>rosids</taxon>
        <taxon>malvids</taxon>
        <taxon>Brassicales</taxon>
        <taxon>Brassicaceae</taxon>
        <taxon>Coluteocarpeae</taxon>
        <taxon>Microthlaspi</taxon>
    </lineage>
</organism>
<gene>
    <name evidence="2" type="ORF">MERR_LOCUS19948</name>
</gene>
<dbReference type="InterPro" id="IPR032675">
    <property type="entry name" value="LRR_dom_sf"/>
</dbReference>
<dbReference type="CDD" id="cd22160">
    <property type="entry name" value="F-box_AtFBL13-like"/>
    <property type="match status" value="1"/>
</dbReference>
<accession>A0A6D2IYT7</accession>
<dbReference type="PROSITE" id="PS50181">
    <property type="entry name" value="FBOX"/>
    <property type="match status" value="1"/>
</dbReference>
<evidence type="ECO:0000259" key="1">
    <source>
        <dbReference type="PROSITE" id="PS50181"/>
    </source>
</evidence>
<dbReference type="InterPro" id="IPR036047">
    <property type="entry name" value="F-box-like_dom_sf"/>
</dbReference>
<evidence type="ECO:0000313" key="2">
    <source>
        <dbReference type="EMBL" id="CAA7032713.1"/>
    </source>
</evidence>
<dbReference type="OrthoDB" id="811707at2759"/>
<keyword evidence="3" id="KW-1185">Reference proteome</keyword>
<dbReference type="InterPro" id="IPR053781">
    <property type="entry name" value="F-box_AtFBL13-like"/>
</dbReference>
<dbReference type="InterPro" id="IPR001810">
    <property type="entry name" value="F-box_dom"/>
</dbReference>
<dbReference type="Pfam" id="PF24758">
    <property type="entry name" value="LRR_At5g56370"/>
    <property type="match status" value="1"/>
</dbReference>
<protein>
    <recommendedName>
        <fullName evidence="1">F-box domain-containing protein</fullName>
    </recommendedName>
</protein>
<dbReference type="Gene3D" id="3.80.10.10">
    <property type="entry name" value="Ribonuclease Inhibitor"/>
    <property type="match status" value="1"/>
</dbReference>
<dbReference type="Proteomes" id="UP000467841">
    <property type="component" value="Unassembled WGS sequence"/>
</dbReference>
<dbReference type="Pfam" id="PF08387">
    <property type="entry name" value="FBD"/>
    <property type="match status" value="1"/>
</dbReference>
<evidence type="ECO:0000313" key="3">
    <source>
        <dbReference type="Proteomes" id="UP000467841"/>
    </source>
</evidence>
<dbReference type="SUPFAM" id="SSF81383">
    <property type="entry name" value="F-box domain"/>
    <property type="match status" value="1"/>
</dbReference>
<dbReference type="PANTHER" id="PTHR31900:SF25">
    <property type="entry name" value="FBD DOMAIN-CONTAINING PROTEIN"/>
    <property type="match status" value="1"/>
</dbReference>
<name>A0A6D2IYT7_9BRAS</name>
<dbReference type="SMART" id="SM00256">
    <property type="entry name" value="FBOX"/>
    <property type="match status" value="1"/>
</dbReference>
<dbReference type="InterPro" id="IPR006566">
    <property type="entry name" value="FBD"/>
</dbReference>
<dbReference type="SUPFAM" id="SSF52047">
    <property type="entry name" value="RNI-like"/>
    <property type="match status" value="1"/>
</dbReference>
<dbReference type="PANTHER" id="PTHR31900">
    <property type="entry name" value="F-BOX/RNI SUPERFAMILY PROTEIN-RELATED"/>
    <property type="match status" value="1"/>
</dbReference>
<dbReference type="EMBL" id="CACVBM020001126">
    <property type="protein sequence ID" value="CAA7032713.1"/>
    <property type="molecule type" value="Genomic_DNA"/>
</dbReference>
<feature type="domain" description="F-box" evidence="1">
    <location>
        <begin position="1"/>
        <end position="55"/>
    </location>
</feature>
<dbReference type="InterPro" id="IPR055411">
    <property type="entry name" value="LRR_FXL15/At3g58940/PEG3-like"/>
</dbReference>
<proteinExistence type="predicted"/>
<dbReference type="InterPro" id="IPR050232">
    <property type="entry name" value="FBL13/AtMIF1-like"/>
</dbReference>
<comment type="caution">
    <text evidence="2">The sequence shown here is derived from an EMBL/GenBank/DDBJ whole genome shotgun (WGS) entry which is preliminary data.</text>
</comment>